<protein>
    <recommendedName>
        <fullName evidence="3">histidine kinase</fullName>
        <ecNumber evidence="3">2.7.13.3</ecNumber>
    </recommendedName>
</protein>
<dbReference type="Proteomes" id="UP000294668">
    <property type="component" value="Unassembled WGS sequence"/>
</dbReference>
<reference evidence="13" key="3">
    <citation type="submission" date="2019-02" db="EMBL/GenBank/DDBJ databases">
        <authorList>
            <person name="Buron G."/>
            <person name="Chaylann A."/>
            <person name="Dolejs I."/>
            <person name="Forster J."/>
            <person name="Miks M.H."/>
        </authorList>
    </citation>
    <scope>NUCLEOTIDE SEQUENCE</scope>
    <source>
        <strain evidence="13">DSM 10551</strain>
    </source>
</reference>
<dbReference type="InterPro" id="IPR035965">
    <property type="entry name" value="PAS-like_dom_sf"/>
</dbReference>
<gene>
    <name evidence="13" type="ORF">C5L28_001758</name>
    <name evidence="12" type="ORF">LPKJCM_01897</name>
</gene>
<comment type="catalytic activity">
    <reaction evidence="1">
        <text>ATP + protein L-histidine = ADP + protein N-phospho-L-histidine.</text>
        <dbReference type="EC" id="2.7.13.3"/>
    </reaction>
</comment>
<name>A0A224V6K5_9LACO</name>
<dbReference type="EC" id="2.7.13.3" evidence="3"/>
<dbReference type="InterPro" id="IPR003594">
    <property type="entry name" value="HATPase_dom"/>
</dbReference>
<evidence type="ECO:0000256" key="8">
    <source>
        <dbReference type="ARBA" id="ARBA00023136"/>
    </source>
</evidence>
<feature type="domain" description="PAS" evidence="11">
    <location>
        <begin position="126"/>
        <end position="162"/>
    </location>
</feature>
<accession>A0A224V6K5</accession>
<sequence>MVLVMSSLRGMMTLNKIYKQVLTVVILSIATLAVLFYGFTTGDSGWSDLALLVALADAIAGIILVFQYRQHDRLLKQLQVMTENIVHHQPAVPLFVEPDNPLKGVSDQLNELQSRQQDEGKSIRNSNAELITILSSLPVGVMVIDSTHDVIFANHKMSTMLGREILTQVHPYTQDIRNYQLLSLIENVYSSHKSQQEEVQSVGAAAVTWDTSVVFNQLENDFHILVIMYDISDIINVKQMQIDFLRNASHELKTPITAISGFTKTLLGGAMDDKKSLVEFLKIIDQQSDQLASLVQDVLTISHIQNGTNYNYKPLPLHDFIDAELASYKSMSDNHQVAIHNQVAEHVEVTADSTTLTRILRNLVSNAIKYNRPSGEVDISYSENDSYWQLQVADTGIGIAQKDISRLFERFYRADDSRTKQKVSGTGLGLSIVKEMVDAVGGTIDVKSQRGVGATFTVNFPIVKDEDRTTN</sequence>
<dbReference type="SUPFAM" id="SSF55874">
    <property type="entry name" value="ATPase domain of HSP90 chaperone/DNA topoisomerase II/histidine kinase"/>
    <property type="match status" value="1"/>
</dbReference>
<dbReference type="EMBL" id="PUFL01000067">
    <property type="protein sequence ID" value="TDG90481.1"/>
    <property type="molecule type" value="Genomic_DNA"/>
</dbReference>
<keyword evidence="9" id="KW-0812">Transmembrane</keyword>
<evidence type="ECO:0000256" key="4">
    <source>
        <dbReference type="ARBA" id="ARBA00022553"/>
    </source>
</evidence>
<evidence type="ECO:0000259" key="10">
    <source>
        <dbReference type="PROSITE" id="PS50109"/>
    </source>
</evidence>
<dbReference type="GO" id="GO:0004721">
    <property type="term" value="F:phosphoprotein phosphatase activity"/>
    <property type="evidence" value="ECO:0007669"/>
    <property type="project" value="TreeGrafter"/>
</dbReference>
<evidence type="ECO:0000256" key="9">
    <source>
        <dbReference type="SAM" id="Phobius"/>
    </source>
</evidence>
<dbReference type="PANTHER" id="PTHR45453">
    <property type="entry name" value="PHOSPHATE REGULON SENSOR PROTEIN PHOR"/>
    <property type="match status" value="1"/>
</dbReference>
<keyword evidence="8 9" id="KW-0472">Membrane</keyword>
<dbReference type="SUPFAM" id="SSF47384">
    <property type="entry name" value="Homodimeric domain of signal transducing histidine kinase"/>
    <property type="match status" value="1"/>
</dbReference>
<dbReference type="Proteomes" id="UP000214739">
    <property type="component" value="Unassembled WGS sequence"/>
</dbReference>
<evidence type="ECO:0000313" key="14">
    <source>
        <dbReference type="Proteomes" id="UP000214739"/>
    </source>
</evidence>
<keyword evidence="6 12" id="KW-0418">Kinase</keyword>
<dbReference type="PROSITE" id="PS50112">
    <property type="entry name" value="PAS"/>
    <property type="match status" value="1"/>
</dbReference>
<comment type="subcellular location">
    <subcellularLocation>
        <location evidence="2">Membrane</location>
    </subcellularLocation>
</comment>
<dbReference type="Pfam" id="PF13188">
    <property type="entry name" value="PAS_8"/>
    <property type="match status" value="1"/>
</dbReference>
<reference evidence="13 15" key="2">
    <citation type="journal article" date="2019" name="Appl. Microbiol. Biotechnol.">
        <title>Uncovering carbohydrate metabolism through a genotype-phenotype association study of 56 lactic acid bacteria genomes.</title>
        <authorList>
            <person name="Buron-Moles G."/>
            <person name="Chailyan A."/>
            <person name="Dolejs I."/>
            <person name="Forster J."/>
            <person name="Miks M.H."/>
        </authorList>
    </citation>
    <scope>NUCLEOTIDE SEQUENCE [LARGE SCALE GENOMIC DNA]</scope>
    <source>
        <strain evidence="13 15">DSM 10551</strain>
    </source>
</reference>
<dbReference type="Gene3D" id="3.30.565.10">
    <property type="entry name" value="Histidine kinase-like ATPase, C-terminal domain"/>
    <property type="match status" value="1"/>
</dbReference>
<dbReference type="InterPro" id="IPR050351">
    <property type="entry name" value="BphY/WalK/GraS-like"/>
</dbReference>
<dbReference type="InterPro" id="IPR005467">
    <property type="entry name" value="His_kinase_dom"/>
</dbReference>
<keyword evidence="5" id="KW-0808">Transferase</keyword>
<dbReference type="PRINTS" id="PR00344">
    <property type="entry name" value="BCTRLSENSOR"/>
</dbReference>
<dbReference type="SMART" id="SM00388">
    <property type="entry name" value="HisKA"/>
    <property type="match status" value="1"/>
</dbReference>
<evidence type="ECO:0000313" key="12">
    <source>
        <dbReference type="EMBL" id="GAW72767.1"/>
    </source>
</evidence>
<dbReference type="SUPFAM" id="SSF55785">
    <property type="entry name" value="PYP-like sensor domain (PAS domain)"/>
    <property type="match status" value="1"/>
</dbReference>
<evidence type="ECO:0000256" key="6">
    <source>
        <dbReference type="ARBA" id="ARBA00022777"/>
    </source>
</evidence>
<dbReference type="InterPro" id="IPR036890">
    <property type="entry name" value="HATPase_C_sf"/>
</dbReference>
<feature type="domain" description="Histidine kinase" evidence="10">
    <location>
        <begin position="247"/>
        <end position="464"/>
    </location>
</feature>
<dbReference type="Gene3D" id="3.30.450.20">
    <property type="entry name" value="PAS domain"/>
    <property type="match status" value="1"/>
</dbReference>
<keyword evidence="4" id="KW-0597">Phosphoprotein</keyword>
<dbReference type="AlphaFoldDB" id="A0A224V6K5"/>
<dbReference type="CDD" id="cd00082">
    <property type="entry name" value="HisKA"/>
    <property type="match status" value="1"/>
</dbReference>
<comment type="caution">
    <text evidence="12">The sequence shown here is derived from an EMBL/GenBank/DDBJ whole genome shotgun (WGS) entry which is preliminary data.</text>
</comment>
<dbReference type="PANTHER" id="PTHR45453:SF1">
    <property type="entry name" value="PHOSPHATE REGULON SENSOR PROTEIN PHOR"/>
    <property type="match status" value="1"/>
</dbReference>
<feature type="transmembrane region" description="Helical" evidence="9">
    <location>
        <begin position="45"/>
        <end position="66"/>
    </location>
</feature>
<dbReference type="SMART" id="SM00091">
    <property type="entry name" value="PAS"/>
    <property type="match status" value="1"/>
</dbReference>
<keyword evidence="9" id="KW-1133">Transmembrane helix</keyword>
<evidence type="ECO:0000256" key="2">
    <source>
        <dbReference type="ARBA" id="ARBA00004370"/>
    </source>
</evidence>
<dbReference type="InterPro" id="IPR004358">
    <property type="entry name" value="Sig_transdc_His_kin-like_C"/>
</dbReference>
<dbReference type="FunFam" id="3.30.565.10:FF:000006">
    <property type="entry name" value="Sensor histidine kinase WalK"/>
    <property type="match status" value="1"/>
</dbReference>
<dbReference type="GO" id="GO:0016036">
    <property type="term" value="P:cellular response to phosphate starvation"/>
    <property type="evidence" value="ECO:0007669"/>
    <property type="project" value="TreeGrafter"/>
</dbReference>
<evidence type="ECO:0000256" key="5">
    <source>
        <dbReference type="ARBA" id="ARBA00022679"/>
    </source>
</evidence>
<dbReference type="Pfam" id="PF02518">
    <property type="entry name" value="HATPase_c"/>
    <property type="match status" value="1"/>
</dbReference>
<reference evidence="12 14" key="1">
    <citation type="journal article" date="2017" name="Biosci Microbiota Food Health">
        <title>Genomic characterization reconfirms the taxonomic status of Lactobacillus parakefiri.</title>
        <authorList>
            <person name="Tanizawa Y."/>
            <person name="Kobayashi H."/>
            <person name="Kaminuma E."/>
            <person name="Sakamoto M."/>
            <person name="Ohkuma M."/>
            <person name="Nakamura Y."/>
            <person name="Arita M."/>
            <person name="Tohno M."/>
        </authorList>
    </citation>
    <scope>NUCLEOTIDE SEQUENCE [LARGE SCALE GENOMIC DNA]</scope>
    <source>
        <strain evidence="12 14">JCM 8573</strain>
    </source>
</reference>
<dbReference type="InterPro" id="IPR000014">
    <property type="entry name" value="PAS"/>
</dbReference>
<organism evidence="12 14">
    <name type="scientific">Lentilactobacillus parakefiri</name>
    <dbReference type="NCBI Taxonomy" id="152332"/>
    <lineage>
        <taxon>Bacteria</taxon>
        <taxon>Bacillati</taxon>
        <taxon>Bacillota</taxon>
        <taxon>Bacilli</taxon>
        <taxon>Lactobacillales</taxon>
        <taxon>Lactobacillaceae</taxon>
        <taxon>Lentilactobacillus</taxon>
    </lineage>
</organism>
<keyword evidence="15" id="KW-1185">Reference proteome</keyword>
<dbReference type="CDD" id="cd00075">
    <property type="entry name" value="HATPase"/>
    <property type="match status" value="1"/>
</dbReference>
<dbReference type="GO" id="GO:0000155">
    <property type="term" value="F:phosphorelay sensor kinase activity"/>
    <property type="evidence" value="ECO:0007669"/>
    <property type="project" value="InterPro"/>
</dbReference>
<evidence type="ECO:0000256" key="3">
    <source>
        <dbReference type="ARBA" id="ARBA00012438"/>
    </source>
</evidence>
<dbReference type="EMBL" id="BDGB01000084">
    <property type="protein sequence ID" value="GAW72767.1"/>
    <property type="molecule type" value="Genomic_DNA"/>
</dbReference>
<dbReference type="Gene3D" id="1.10.287.130">
    <property type="match status" value="1"/>
</dbReference>
<evidence type="ECO:0000256" key="7">
    <source>
        <dbReference type="ARBA" id="ARBA00023012"/>
    </source>
</evidence>
<evidence type="ECO:0000313" key="15">
    <source>
        <dbReference type="Proteomes" id="UP000294668"/>
    </source>
</evidence>
<evidence type="ECO:0000256" key="1">
    <source>
        <dbReference type="ARBA" id="ARBA00000085"/>
    </source>
</evidence>
<dbReference type="InterPro" id="IPR036097">
    <property type="entry name" value="HisK_dim/P_sf"/>
</dbReference>
<feature type="transmembrane region" description="Helical" evidence="9">
    <location>
        <begin position="21"/>
        <end position="39"/>
    </location>
</feature>
<evidence type="ECO:0000313" key="13">
    <source>
        <dbReference type="EMBL" id="TDG90481.1"/>
    </source>
</evidence>
<dbReference type="SMART" id="SM00387">
    <property type="entry name" value="HATPase_c"/>
    <property type="match status" value="1"/>
</dbReference>
<dbReference type="FunFam" id="1.10.287.130:FF:000001">
    <property type="entry name" value="Two-component sensor histidine kinase"/>
    <property type="match status" value="1"/>
</dbReference>
<keyword evidence="7" id="KW-0902">Two-component regulatory system</keyword>
<proteinExistence type="predicted"/>
<dbReference type="GO" id="GO:0005886">
    <property type="term" value="C:plasma membrane"/>
    <property type="evidence" value="ECO:0007669"/>
    <property type="project" value="TreeGrafter"/>
</dbReference>
<dbReference type="PROSITE" id="PS50109">
    <property type="entry name" value="HIS_KIN"/>
    <property type="match status" value="1"/>
</dbReference>
<dbReference type="InterPro" id="IPR003661">
    <property type="entry name" value="HisK_dim/P_dom"/>
</dbReference>
<dbReference type="Pfam" id="PF00512">
    <property type="entry name" value="HisKA"/>
    <property type="match status" value="1"/>
</dbReference>
<evidence type="ECO:0000259" key="11">
    <source>
        <dbReference type="PROSITE" id="PS50112"/>
    </source>
</evidence>